<feature type="transmembrane region" description="Helical" evidence="8">
    <location>
        <begin position="347"/>
        <end position="369"/>
    </location>
</feature>
<feature type="transmembrane region" description="Helical" evidence="8">
    <location>
        <begin position="132"/>
        <end position="151"/>
    </location>
</feature>
<evidence type="ECO:0000259" key="9">
    <source>
        <dbReference type="Pfam" id="PF13231"/>
    </source>
</evidence>
<feature type="transmembrane region" description="Helical" evidence="8">
    <location>
        <begin position="163"/>
        <end position="191"/>
    </location>
</feature>
<evidence type="ECO:0000256" key="8">
    <source>
        <dbReference type="SAM" id="Phobius"/>
    </source>
</evidence>
<dbReference type="GO" id="GO:0010041">
    <property type="term" value="P:response to iron(III) ion"/>
    <property type="evidence" value="ECO:0007669"/>
    <property type="project" value="TreeGrafter"/>
</dbReference>
<evidence type="ECO:0000256" key="6">
    <source>
        <dbReference type="ARBA" id="ARBA00022989"/>
    </source>
</evidence>
<keyword evidence="5 8" id="KW-0812">Transmembrane</keyword>
<evidence type="ECO:0000256" key="1">
    <source>
        <dbReference type="ARBA" id="ARBA00004651"/>
    </source>
</evidence>
<feature type="transmembrane region" description="Helical" evidence="8">
    <location>
        <begin position="375"/>
        <end position="399"/>
    </location>
</feature>
<dbReference type="Proteomes" id="UP000176938">
    <property type="component" value="Unassembled WGS sequence"/>
</dbReference>
<evidence type="ECO:0000256" key="7">
    <source>
        <dbReference type="ARBA" id="ARBA00023136"/>
    </source>
</evidence>
<keyword evidence="6 8" id="KW-1133">Transmembrane helix</keyword>
<gene>
    <name evidence="10" type="ORF">A3H38_00025</name>
</gene>
<reference evidence="10 11" key="1">
    <citation type="journal article" date="2016" name="Nat. Commun.">
        <title>Thousands of microbial genomes shed light on interconnected biogeochemical processes in an aquifer system.</title>
        <authorList>
            <person name="Anantharaman K."/>
            <person name="Brown C.T."/>
            <person name="Hug L.A."/>
            <person name="Sharon I."/>
            <person name="Castelle C.J."/>
            <person name="Probst A.J."/>
            <person name="Thomas B.C."/>
            <person name="Singh A."/>
            <person name="Wilkins M.J."/>
            <person name="Karaoz U."/>
            <person name="Brodie E.L."/>
            <person name="Williams K.H."/>
            <person name="Hubbard S.S."/>
            <person name="Banfield J.F."/>
        </authorList>
    </citation>
    <scope>NUCLEOTIDE SEQUENCE [LARGE SCALE GENOMIC DNA]</scope>
</reference>
<dbReference type="GO" id="GO:0009103">
    <property type="term" value="P:lipopolysaccharide biosynthetic process"/>
    <property type="evidence" value="ECO:0007669"/>
    <property type="project" value="UniProtKB-ARBA"/>
</dbReference>
<feature type="transmembrane region" description="Helical" evidence="8">
    <location>
        <begin position="253"/>
        <end position="274"/>
    </location>
</feature>
<keyword evidence="4" id="KW-0808">Transferase</keyword>
<dbReference type="PANTHER" id="PTHR33908:SF3">
    <property type="entry name" value="UNDECAPRENYL PHOSPHATE-ALPHA-4-AMINO-4-DEOXY-L-ARABINOSE ARABINOSYL TRANSFERASE"/>
    <property type="match status" value="1"/>
</dbReference>
<feature type="transmembrane region" description="Helical" evidence="8">
    <location>
        <begin position="203"/>
        <end position="220"/>
    </location>
</feature>
<dbReference type="PANTHER" id="PTHR33908">
    <property type="entry name" value="MANNOSYLTRANSFERASE YKCB-RELATED"/>
    <property type="match status" value="1"/>
</dbReference>
<evidence type="ECO:0000256" key="3">
    <source>
        <dbReference type="ARBA" id="ARBA00022676"/>
    </source>
</evidence>
<dbReference type="EMBL" id="METP01000052">
    <property type="protein sequence ID" value="OGC04409.1"/>
    <property type="molecule type" value="Genomic_DNA"/>
</dbReference>
<evidence type="ECO:0000256" key="5">
    <source>
        <dbReference type="ARBA" id="ARBA00022692"/>
    </source>
</evidence>
<protein>
    <recommendedName>
        <fullName evidence="9">Glycosyltransferase RgtA/B/C/D-like domain-containing protein</fullName>
    </recommendedName>
</protein>
<dbReference type="AlphaFoldDB" id="A0A1F4R8C2"/>
<dbReference type="Pfam" id="PF13231">
    <property type="entry name" value="PMT_2"/>
    <property type="match status" value="1"/>
</dbReference>
<evidence type="ECO:0000256" key="2">
    <source>
        <dbReference type="ARBA" id="ARBA00022475"/>
    </source>
</evidence>
<accession>A0A1F4R8C2</accession>
<keyword evidence="2" id="KW-1003">Cell membrane</keyword>
<dbReference type="GO" id="GO:0016763">
    <property type="term" value="F:pentosyltransferase activity"/>
    <property type="evidence" value="ECO:0007669"/>
    <property type="project" value="TreeGrafter"/>
</dbReference>
<keyword evidence="3" id="KW-0328">Glycosyltransferase</keyword>
<evidence type="ECO:0000313" key="11">
    <source>
        <dbReference type="Proteomes" id="UP000176938"/>
    </source>
</evidence>
<feature type="domain" description="Glycosyltransferase RgtA/B/C/D-like" evidence="9">
    <location>
        <begin position="59"/>
        <end position="217"/>
    </location>
</feature>
<proteinExistence type="predicted"/>
<feature type="transmembrane region" description="Helical" evidence="8">
    <location>
        <begin position="286"/>
        <end position="305"/>
    </location>
</feature>
<comment type="subcellular location">
    <subcellularLocation>
        <location evidence="1">Cell membrane</location>
        <topology evidence="1">Multi-pass membrane protein</topology>
    </subcellularLocation>
</comment>
<feature type="transmembrane region" description="Helical" evidence="8">
    <location>
        <begin position="107"/>
        <end position="125"/>
    </location>
</feature>
<sequence length="503" mass="56728">MNKKLILTLIVLASILFFFKLGSFSLYDAAETTYGEFIKQIRLTGDWVTMHYNGEIVFDKPPLYFWLATLATYIFGFNEFALRFWAALCGVLTVAATYFLGKSFYDQRVGWLAGIIALTSFQFLIQSRIAELDILLTLLITLTFLFFWLGYQSNNSKYYLVCYAAAGLATLVKGLLGIALPGFAIFLFLLFRGGVPRLKEIKIIPGALILLTIATPWYAAEWFLHGQRFTEFVLGFLFLSRFQGVVAGHPGPWYYYLLALILGFAPWSHFLPLALTRTWKNRVGQVELLSLCYIVPVIFVFSIAQTKLPNYMLPLYPFLAIMVAKLWDDILSESANKLRGPFMLSNLAFAGVVAMIIIGFALLGTANYAGQYEELMPNLLVLATILGIGALCSAICALWSKFKMSFYAIPIMVFALAFVLTTQTLPAVEKYKGTKELAQEVTQNIKENQTIAAYNTGNRPGIVFYSSKPVVYLKNEQEFKTFLKEKKGYVFTTDDKENLVLLR</sequence>
<feature type="transmembrane region" description="Helical" evidence="8">
    <location>
        <begin position="406"/>
        <end position="425"/>
    </location>
</feature>
<name>A0A1F4R8C2_UNCSA</name>
<dbReference type="InterPro" id="IPR050297">
    <property type="entry name" value="LipidA_mod_glycosyltrf_83"/>
</dbReference>
<dbReference type="InterPro" id="IPR038731">
    <property type="entry name" value="RgtA/B/C-like"/>
</dbReference>
<feature type="transmembrane region" description="Helical" evidence="8">
    <location>
        <begin position="311"/>
        <end position="327"/>
    </location>
</feature>
<evidence type="ECO:0000313" key="10">
    <source>
        <dbReference type="EMBL" id="OGC04409.1"/>
    </source>
</evidence>
<keyword evidence="7 8" id="KW-0472">Membrane</keyword>
<evidence type="ECO:0000256" key="4">
    <source>
        <dbReference type="ARBA" id="ARBA00022679"/>
    </source>
</evidence>
<feature type="transmembrane region" description="Helical" evidence="8">
    <location>
        <begin position="84"/>
        <end position="101"/>
    </location>
</feature>
<organism evidence="10 11">
    <name type="scientific">candidate division WOR-1 bacterium RIFCSPLOWO2_02_FULL_46_20</name>
    <dbReference type="NCBI Taxonomy" id="1802567"/>
    <lineage>
        <taxon>Bacteria</taxon>
        <taxon>Bacillati</taxon>
        <taxon>Saganbacteria</taxon>
    </lineage>
</organism>
<dbReference type="GO" id="GO:0005886">
    <property type="term" value="C:plasma membrane"/>
    <property type="evidence" value="ECO:0007669"/>
    <property type="project" value="UniProtKB-SubCell"/>
</dbReference>
<comment type="caution">
    <text evidence="10">The sequence shown here is derived from an EMBL/GenBank/DDBJ whole genome shotgun (WGS) entry which is preliminary data.</text>
</comment>